<dbReference type="InterPro" id="IPR009057">
    <property type="entry name" value="Homeodomain-like_sf"/>
</dbReference>
<dbReference type="PANTHER" id="PTHR43280:SF28">
    <property type="entry name" value="HTH-TYPE TRANSCRIPTIONAL ACTIVATOR RHAS"/>
    <property type="match status" value="1"/>
</dbReference>
<dbReference type="InterPro" id="IPR020449">
    <property type="entry name" value="Tscrpt_reg_AraC-type_HTH"/>
</dbReference>
<dbReference type="CDD" id="cd02208">
    <property type="entry name" value="cupin_RmlC-like"/>
    <property type="match status" value="1"/>
</dbReference>
<dbReference type="eggNOG" id="COG1917">
    <property type="taxonomic scope" value="Bacteria"/>
</dbReference>
<organism evidence="5 6">
    <name type="scientific">Ruminiclostridium cellobioparum subsp. termitidis CT1112</name>
    <dbReference type="NCBI Taxonomy" id="1195236"/>
    <lineage>
        <taxon>Bacteria</taxon>
        <taxon>Bacillati</taxon>
        <taxon>Bacillota</taxon>
        <taxon>Clostridia</taxon>
        <taxon>Eubacteriales</taxon>
        <taxon>Oscillospiraceae</taxon>
        <taxon>Ruminiclostridium</taxon>
    </lineage>
</organism>
<dbReference type="SMART" id="SM00342">
    <property type="entry name" value="HTH_ARAC"/>
    <property type="match status" value="1"/>
</dbReference>
<gene>
    <name evidence="5" type="ORF">CTER_4216</name>
</gene>
<dbReference type="Pfam" id="PF02311">
    <property type="entry name" value="AraC_binding"/>
    <property type="match status" value="1"/>
</dbReference>
<accession>S0FNH5</accession>
<dbReference type="GO" id="GO:0003700">
    <property type="term" value="F:DNA-binding transcription factor activity"/>
    <property type="evidence" value="ECO:0007669"/>
    <property type="project" value="InterPro"/>
</dbReference>
<evidence type="ECO:0000256" key="2">
    <source>
        <dbReference type="ARBA" id="ARBA00023125"/>
    </source>
</evidence>
<sequence length="284" mass="32652">MFVEGLHEKNIFSGEIPFRLEDNTQVDFTYPVHWHPAVELLYVEKNTLNINVNNSEIALDEGDILFIANGDTHGFSNKNNHGRRFFIQFETSAFNALGSNTVIKPLISNTIRISRQELPFYNDLKVHILSIIDSYNKKAFGYQLFLSARLYDILAITSNYVMDRVKPQNRTDTVKKIQGLDKLSEAFKFIETNYMNDISLADVARAVGFSEFYFSRIFKDITEKNFSRYLNEYRIKQAEHYLTNSSMSVADIAYTVGFNSIVTFNRSFKAVKGCSPSTYKKIGI</sequence>
<dbReference type="PROSITE" id="PS01124">
    <property type="entry name" value="HTH_ARAC_FAMILY_2"/>
    <property type="match status" value="1"/>
</dbReference>
<dbReference type="SUPFAM" id="SSF46689">
    <property type="entry name" value="Homeodomain-like"/>
    <property type="match status" value="2"/>
</dbReference>
<dbReference type="Gene3D" id="1.10.10.60">
    <property type="entry name" value="Homeodomain-like"/>
    <property type="match status" value="2"/>
</dbReference>
<dbReference type="GO" id="GO:0043565">
    <property type="term" value="F:sequence-specific DNA binding"/>
    <property type="evidence" value="ECO:0007669"/>
    <property type="project" value="InterPro"/>
</dbReference>
<evidence type="ECO:0000313" key="5">
    <source>
        <dbReference type="EMBL" id="EMS70033.1"/>
    </source>
</evidence>
<dbReference type="SUPFAM" id="SSF51215">
    <property type="entry name" value="Regulatory protein AraC"/>
    <property type="match status" value="1"/>
</dbReference>
<protein>
    <submittedName>
        <fullName evidence="5">AraC family transcriptional regulator</fullName>
    </submittedName>
</protein>
<dbReference type="Proteomes" id="UP000014155">
    <property type="component" value="Unassembled WGS sequence"/>
</dbReference>
<evidence type="ECO:0000313" key="6">
    <source>
        <dbReference type="Proteomes" id="UP000014155"/>
    </source>
</evidence>
<keyword evidence="1" id="KW-0805">Transcription regulation</keyword>
<comment type="caution">
    <text evidence="5">The sequence shown here is derived from an EMBL/GenBank/DDBJ whole genome shotgun (WGS) entry which is preliminary data.</text>
</comment>
<dbReference type="PROSITE" id="PS00041">
    <property type="entry name" value="HTH_ARAC_FAMILY_1"/>
    <property type="match status" value="1"/>
</dbReference>
<dbReference type="InterPro" id="IPR037923">
    <property type="entry name" value="HTH-like"/>
</dbReference>
<keyword evidence="3" id="KW-0804">Transcription</keyword>
<dbReference type="Gene3D" id="2.60.120.10">
    <property type="entry name" value="Jelly Rolls"/>
    <property type="match status" value="1"/>
</dbReference>
<keyword evidence="2" id="KW-0238">DNA-binding</keyword>
<dbReference type="PANTHER" id="PTHR43280">
    <property type="entry name" value="ARAC-FAMILY TRANSCRIPTIONAL REGULATOR"/>
    <property type="match status" value="1"/>
</dbReference>
<dbReference type="InterPro" id="IPR018060">
    <property type="entry name" value="HTH_AraC"/>
</dbReference>
<evidence type="ECO:0000259" key="4">
    <source>
        <dbReference type="PROSITE" id="PS01124"/>
    </source>
</evidence>
<evidence type="ECO:0000256" key="1">
    <source>
        <dbReference type="ARBA" id="ARBA00023015"/>
    </source>
</evidence>
<dbReference type="PRINTS" id="PR00032">
    <property type="entry name" value="HTHARAC"/>
</dbReference>
<feature type="domain" description="HTH araC/xylS-type" evidence="4">
    <location>
        <begin position="184"/>
        <end position="282"/>
    </location>
</feature>
<proteinExistence type="predicted"/>
<dbReference type="STRING" id="1195236.CTER_4216"/>
<dbReference type="InterPro" id="IPR003313">
    <property type="entry name" value="AraC-bd"/>
</dbReference>
<dbReference type="RefSeq" id="WP_004629068.1">
    <property type="nucleotide sequence ID" value="NZ_AORV01000060.1"/>
</dbReference>
<name>S0FNH5_RUMCE</name>
<dbReference type="InterPro" id="IPR014710">
    <property type="entry name" value="RmlC-like_jellyroll"/>
</dbReference>
<reference evidence="5 6" key="1">
    <citation type="journal article" date="2013" name="Genome Announc.">
        <title>Draft Genome Sequence of the Cellulolytic, Mesophilic, Anaerobic Bacterium Clostridium termitidis Strain CT1112 (DSM 5398).</title>
        <authorList>
            <person name="Lal S."/>
            <person name="Ramachandran U."/>
            <person name="Zhang X."/>
            <person name="Munir R."/>
            <person name="Sparling R."/>
            <person name="Levin D.B."/>
        </authorList>
    </citation>
    <scope>NUCLEOTIDE SEQUENCE [LARGE SCALE GENOMIC DNA]</scope>
    <source>
        <strain evidence="5 6">CT1112</strain>
    </source>
</reference>
<dbReference type="AlphaFoldDB" id="S0FNH5"/>
<keyword evidence="6" id="KW-1185">Reference proteome</keyword>
<dbReference type="InterPro" id="IPR018062">
    <property type="entry name" value="HTH_AraC-typ_CS"/>
</dbReference>
<dbReference type="eggNOG" id="COG2207">
    <property type="taxonomic scope" value="Bacteria"/>
</dbReference>
<evidence type="ECO:0000256" key="3">
    <source>
        <dbReference type="ARBA" id="ARBA00023163"/>
    </source>
</evidence>
<dbReference type="EMBL" id="AORV01000060">
    <property type="protein sequence ID" value="EMS70033.1"/>
    <property type="molecule type" value="Genomic_DNA"/>
</dbReference>
<dbReference type="PATRIC" id="fig|1195236.3.peg.4390"/>
<dbReference type="Pfam" id="PF12833">
    <property type="entry name" value="HTH_18"/>
    <property type="match status" value="1"/>
</dbReference>